<proteinExistence type="predicted"/>
<keyword evidence="1" id="KW-1133">Transmembrane helix</keyword>
<evidence type="ECO:0000256" key="1">
    <source>
        <dbReference type="SAM" id="Phobius"/>
    </source>
</evidence>
<dbReference type="Proteomes" id="UP000236161">
    <property type="component" value="Unassembled WGS sequence"/>
</dbReference>
<keyword evidence="1" id="KW-0472">Membrane</keyword>
<organism evidence="2 3">
    <name type="scientific">Apostasia shenzhenica</name>
    <dbReference type="NCBI Taxonomy" id="1088818"/>
    <lineage>
        <taxon>Eukaryota</taxon>
        <taxon>Viridiplantae</taxon>
        <taxon>Streptophyta</taxon>
        <taxon>Embryophyta</taxon>
        <taxon>Tracheophyta</taxon>
        <taxon>Spermatophyta</taxon>
        <taxon>Magnoliopsida</taxon>
        <taxon>Liliopsida</taxon>
        <taxon>Asparagales</taxon>
        <taxon>Orchidaceae</taxon>
        <taxon>Apostasioideae</taxon>
        <taxon>Apostasia</taxon>
    </lineage>
</organism>
<keyword evidence="3" id="KW-1185">Reference proteome</keyword>
<dbReference type="AlphaFoldDB" id="A0A2I0AYM6"/>
<protein>
    <submittedName>
        <fullName evidence="2">Uncharacterized protein</fullName>
    </submittedName>
</protein>
<dbReference type="EMBL" id="KZ451935">
    <property type="protein sequence ID" value="PKA60638.1"/>
    <property type="molecule type" value="Genomic_DNA"/>
</dbReference>
<name>A0A2I0AYM6_9ASPA</name>
<reference evidence="2 3" key="1">
    <citation type="journal article" date="2017" name="Nature">
        <title>The Apostasia genome and the evolution of orchids.</title>
        <authorList>
            <person name="Zhang G.Q."/>
            <person name="Liu K.W."/>
            <person name="Li Z."/>
            <person name="Lohaus R."/>
            <person name="Hsiao Y.Y."/>
            <person name="Niu S.C."/>
            <person name="Wang J.Y."/>
            <person name="Lin Y.C."/>
            <person name="Xu Q."/>
            <person name="Chen L.J."/>
            <person name="Yoshida K."/>
            <person name="Fujiwara S."/>
            <person name="Wang Z.W."/>
            <person name="Zhang Y.Q."/>
            <person name="Mitsuda N."/>
            <person name="Wang M."/>
            <person name="Liu G.H."/>
            <person name="Pecoraro L."/>
            <person name="Huang H.X."/>
            <person name="Xiao X.J."/>
            <person name="Lin M."/>
            <person name="Wu X.Y."/>
            <person name="Wu W.L."/>
            <person name="Chen Y.Y."/>
            <person name="Chang S.B."/>
            <person name="Sakamoto S."/>
            <person name="Ohme-Takagi M."/>
            <person name="Yagi M."/>
            <person name="Zeng S.J."/>
            <person name="Shen C.Y."/>
            <person name="Yeh C.M."/>
            <person name="Luo Y.B."/>
            <person name="Tsai W.C."/>
            <person name="Van de Peer Y."/>
            <person name="Liu Z.J."/>
        </authorList>
    </citation>
    <scope>NUCLEOTIDE SEQUENCE [LARGE SCALE GENOMIC DNA]</scope>
    <source>
        <strain evidence="3">cv. Shenzhen</strain>
        <tissue evidence="2">Stem</tissue>
    </source>
</reference>
<keyword evidence="1" id="KW-0812">Transmembrane</keyword>
<gene>
    <name evidence="2" type="ORF">AXF42_Ash006272</name>
</gene>
<evidence type="ECO:0000313" key="3">
    <source>
        <dbReference type="Proteomes" id="UP000236161"/>
    </source>
</evidence>
<feature type="transmembrane region" description="Helical" evidence="1">
    <location>
        <begin position="15"/>
        <end position="33"/>
    </location>
</feature>
<accession>A0A2I0AYM6</accession>
<evidence type="ECO:0000313" key="2">
    <source>
        <dbReference type="EMBL" id="PKA60638.1"/>
    </source>
</evidence>
<sequence>MCIRSPIPSPTRTKGFIYALWISFCSFVNFKILGFRNFTYHFFLISHKDELATQATQGTIHPEGRSDLFALAYEEPEHPGRVRVGGKFQTITSFLRRIEEEDRLVPLLLIFSS</sequence>